<feature type="chain" id="PRO_5002786977" evidence="6">
    <location>
        <begin position="30"/>
        <end position="488"/>
    </location>
</feature>
<dbReference type="Gene3D" id="1.25.40.900">
    <property type="match status" value="1"/>
</dbReference>
<dbReference type="InterPro" id="IPR011990">
    <property type="entry name" value="TPR-like_helical_dom_sf"/>
</dbReference>
<dbReference type="SUPFAM" id="SSF48452">
    <property type="entry name" value="TPR-like"/>
    <property type="match status" value="1"/>
</dbReference>
<name>B3CH79_9BACE</name>
<evidence type="ECO:0000256" key="1">
    <source>
        <dbReference type="ARBA" id="ARBA00004442"/>
    </source>
</evidence>
<keyword evidence="5" id="KW-0998">Cell outer membrane</keyword>
<dbReference type="GO" id="GO:0009279">
    <property type="term" value="C:cell outer membrane"/>
    <property type="evidence" value="ECO:0007669"/>
    <property type="project" value="UniProtKB-SubCell"/>
</dbReference>
<gene>
    <name evidence="9" type="ORF">BACINT_04640</name>
</gene>
<dbReference type="Pfam" id="PF07980">
    <property type="entry name" value="SusD_RagB"/>
    <property type="match status" value="1"/>
</dbReference>
<evidence type="ECO:0000256" key="4">
    <source>
        <dbReference type="ARBA" id="ARBA00023136"/>
    </source>
</evidence>
<dbReference type="InterPro" id="IPR033985">
    <property type="entry name" value="SusD-like_N"/>
</dbReference>
<evidence type="ECO:0000256" key="6">
    <source>
        <dbReference type="SAM" id="SignalP"/>
    </source>
</evidence>
<evidence type="ECO:0000259" key="7">
    <source>
        <dbReference type="Pfam" id="PF07980"/>
    </source>
</evidence>
<dbReference type="Proteomes" id="UP000004596">
    <property type="component" value="Unassembled WGS sequence"/>
</dbReference>
<feature type="domain" description="SusD-like N-terminal" evidence="8">
    <location>
        <begin position="33"/>
        <end position="241"/>
    </location>
</feature>
<dbReference type="STRING" id="471870.BACINT_04640"/>
<proteinExistence type="inferred from homology"/>
<dbReference type="eggNOG" id="COG2913">
    <property type="taxonomic scope" value="Bacteria"/>
</dbReference>
<accession>B3CH79</accession>
<dbReference type="Pfam" id="PF14322">
    <property type="entry name" value="SusD-like_3"/>
    <property type="match status" value="1"/>
</dbReference>
<evidence type="ECO:0000256" key="5">
    <source>
        <dbReference type="ARBA" id="ARBA00023237"/>
    </source>
</evidence>
<comment type="subcellular location">
    <subcellularLocation>
        <location evidence="1">Cell outer membrane</location>
    </subcellularLocation>
</comment>
<organism evidence="9 10">
    <name type="scientific">Bacteroides intestinalis DSM 17393</name>
    <dbReference type="NCBI Taxonomy" id="471870"/>
    <lineage>
        <taxon>Bacteria</taxon>
        <taxon>Pseudomonadati</taxon>
        <taxon>Bacteroidota</taxon>
        <taxon>Bacteroidia</taxon>
        <taxon>Bacteroidales</taxon>
        <taxon>Bacteroidaceae</taxon>
        <taxon>Bacteroides</taxon>
    </lineage>
</organism>
<keyword evidence="4" id="KW-0472">Membrane</keyword>
<evidence type="ECO:0000259" key="8">
    <source>
        <dbReference type="Pfam" id="PF14322"/>
    </source>
</evidence>
<protein>
    <submittedName>
        <fullName evidence="9">SusD family protein</fullName>
    </submittedName>
</protein>
<reference evidence="9 10" key="1">
    <citation type="submission" date="2008-04" db="EMBL/GenBank/DDBJ databases">
        <title>Draft genome sequence of Bacteroides intestinalis (DSM 17393).</title>
        <authorList>
            <person name="Sudarsanam P."/>
            <person name="Ley R."/>
            <person name="Guruge J."/>
            <person name="Turnbaugh P.J."/>
            <person name="Mahowald M."/>
            <person name="Liep D."/>
            <person name="Gordon J."/>
        </authorList>
    </citation>
    <scope>NUCLEOTIDE SEQUENCE [LARGE SCALE GENOMIC DNA]</scope>
    <source>
        <strain evidence="9 10">DSM 17393</strain>
    </source>
</reference>
<dbReference type="PROSITE" id="PS51257">
    <property type="entry name" value="PROKAR_LIPOPROTEIN"/>
    <property type="match status" value="1"/>
</dbReference>
<reference evidence="9 10" key="2">
    <citation type="submission" date="2008-04" db="EMBL/GenBank/DDBJ databases">
        <authorList>
            <person name="Fulton L."/>
            <person name="Clifton S."/>
            <person name="Fulton B."/>
            <person name="Xu J."/>
            <person name="Minx P."/>
            <person name="Pepin K.H."/>
            <person name="Johnson M."/>
            <person name="Thiruvilangam P."/>
            <person name="Bhonagiri V."/>
            <person name="Nash W.E."/>
            <person name="Mardis E.R."/>
            <person name="Wilson R.K."/>
        </authorList>
    </citation>
    <scope>NUCLEOTIDE SEQUENCE [LARGE SCALE GENOMIC DNA]</scope>
    <source>
        <strain evidence="9 10">DSM 17393</strain>
    </source>
</reference>
<feature type="domain" description="RagB/SusD" evidence="7">
    <location>
        <begin position="350"/>
        <end position="487"/>
    </location>
</feature>
<dbReference type="Gene3D" id="1.25.40.390">
    <property type="match status" value="1"/>
</dbReference>
<feature type="signal peptide" evidence="6">
    <location>
        <begin position="1"/>
        <end position="29"/>
    </location>
</feature>
<dbReference type="InterPro" id="IPR012944">
    <property type="entry name" value="SusD_RagB_dom"/>
</dbReference>
<evidence type="ECO:0000256" key="2">
    <source>
        <dbReference type="ARBA" id="ARBA00006275"/>
    </source>
</evidence>
<evidence type="ECO:0000313" key="9">
    <source>
        <dbReference type="EMBL" id="EDV05493.1"/>
    </source>
</evidence>
<evidence type="ECO:0000256" key="3">
    <source>
        <dbReference type="ARBA" id="ARBA00022729"/>
    </source>
</evidence>
<comment type="caution">
    <text evidence="9">The sequence shown here is derived from an EMBL/GenBank/DDBJ whole genome shotgun (WGS) entry which is preliminary data.</text>
</comment>
<dbReference type="CDD" id="cd08977">
    <property type="entry name" value="SusD"/>
    <property type="match status" value="1"/>
</dbReference>
<evidence type="ECO:0000313" key="10">
    <source>
        <dbReference type="Proteomes" id="UP000004596"/>
    </source>
</evidence>
<dbReference type="Gene3D" id="2.20.20.130">
    <property type="match status" value="1"/>
</dbReference>
<sequence>MNFKKDTRMKLIKKTIIPAVALFSLSLTGCSGFLDTTPHDSLNSDNALESMQDFDNTTNSVYESIRSASYTTEFMLMVPDVMSDNLTLNRDGRLIYNEFADFKFYADTYGVTGMWSAAYNGILGANEVITRLDGMEIAEADKKLGANLLAECLALRGMIHFDLVRLYGRNYQQASDGDLGVTYKKDTETDFPARNTVKEVYTWLVEDLERAKGLMSDDYNAKINYRLNKKSVCAILARVYLTMGENQLAVTNATAAITGDGSDMADTQGFSKVYTTSMAVPEVLFRIALKSDDGILPGNSWGQGATTSYVGNYSVSCGLRELYTTTDCRNSVIKMVTSESGDCNMVWKWANGGASAGLVDIPLIRTAEMYLTRAEANYNLKQYTPALADLNIVRSKRYSDYEAGNESGESLEKAIQLQRRLELAFEGHRFFDLKRRHEDLERDGLGFLADGTGAPAGAQEVSADSPYYLLPIPQSEIDANENMIQNKY</sequence>
<dbReference type="EMBL" id="ABJL02000008">
    <property type="protein sequence ID" value="EDV05493.1"/>
    <property type="molecule type" value="Genomic_DNA"/>
</dbReference>
<keyword evidence="3 6" id="KW-0732">Signal</keyword>
<dbReference type="AlphaFoldDB" id="B3CH79"/>
<comment type="similarity">
    <text evidence="2">Belongs to the SusD family.</text>
</comment>